<keyword evidence="1" id="KW-0472">Membrane</keyword>
<sequence length="119" mass="13759">MGDKILGFIKLAIFLLLIALLGYMGWQYLSIEIKNYQLVEEINKILYGEIRTDEYIVKDKIMEKLANKGINLTYDDVQITKKGNTSCKVEFTYFDSITIPVINKSFFFTKEVNTTVTPQ</sequence>
<dbReference type="Proteomes" id="UP000053467">
    <property type="component" value="Unassembled WGS sequence"/>
</dbReference>
<protein>
    <recommendedName>
        <fullName evidence="4">DUF4845 domain-containing protein</fullName>
    </recommendedName>
</protein>
<reference evidence="3" key="1">
    <citation type="journal article" date="2015" name="MBio">
        <title>Genome-Resolved Metagenomic Analysis Reveals Roles for Candidate Phyla and Other Microbial Community Members in Biogeochemical Transformations in Oil Reservoirs.</title>
        <authorList>
            <person name="Hu P."/>
            <person name="Tom L."/>
            <person name="Singh A."/>
            <person name="Thomas B.C."/>
            <person name="Baker B.J."/>
            <person name="Piceno Y.M."/>
            <person name="Andersen G.L."/>
            <person name="Banfield J.F."/>
        </authorList>
    </citation>
    <scope>NUCLEOTIDE SEQUENCE [LARGE SCALE GENOMIC DNA]</scope>
</reference>
<comment type="caution">
    <text evidence="2">The sequence shown here is derived from an EMBL/GenBank/DDBJ whole genome shotgun (WGS) entry which is preliminary data.</text>
</comment>
<dbReference type="AlphaFoldDB" id="A0A101I2S9"/>
<accession>A0A101I2S9</accession>
<dbReference type="EMBL" id="LGGX01000011">
    <property type="protein sequence ID" value="KUK86820.1"/>
    <property type="molecule type" value="Genomic_DNA"/>
</dbReference>
<proteinExistence type="predicted"/>
<evidence type="ECO:0000256" key="1">
    <source>
        <dbReference type="SAM" id="Phobius"/>
    </source>
</evidence>
<evidence type="ECO:0000313" key="3">
    <source>
        <dbReference type="Proteomes" id="UP000053467"/>
    </source>
</evidence>
<gene>
    <name evidence="2" type="ORF">XE03_1183</name>
</gene>
<name>A0A101I2S9_UNCT6</name>
<keyword evidence="1" id="KW-0812">Transmembrane</keyword>
<evidence type="ECO:0008006" key="4">
    <source>
        <dbReference type="Google" id="ProtNLM"/>
    </source>
</evidence>
<evidence type="ECO:0000313" key="2">
    <source>
        <dbReference type="EMBL" id="KUK86820.1"/>
    </source>
</evidence>
<organism evidence="2 3">
    <name type="scientific">candidate division TA06 bacterium 34_109</name>
    <dbReference type="NCBI Taxonomy" id="1635277"/>
    <lineage>
        <taxon>Bacteria</taxon>
        <taxon>Bacteria division TA06</taxon>
    </lineage>
</organism>
<keyword evidence="1" id="KW-1133">Transmembrane helix</keyword>
<feature type="transmembrane region" description="Helical" evidence="1">
    <location>
        <begin position="6"/>
        <end position="26"/>
    </location>
</feature>